<name>A0A2S0MJW4_9BURK</name>
<dbReference type="PANTHER" id="PTHR13847:SF289">
    <property type="entry name" value="GLYCINE OXIDASE"/>
    <property type="match status" value="1"/>
</dbReference>
<dbReference type="SUPFAM" id="SSF51905">
    <property type="entry name" value="FAD/NAD(P)-binding domain"/>
    <property type="match status" value="1"/>
</dbReference>
<dbReference type="Gene3D" id="3.30.9.10">
    <property type="entry name" value="D-Amino Acid Oxidase, subunit A, domain 2"/>
    <property type="match status" value="1"/>
</dbReference>
<evidence type="ECO:0000313" key="4">
    <source>
        <dbReference type="EMBL" id="AVO36117.1"/>
    </source>
</evidence>
<evidence type="ECO:0000259" key="3">
    <source>
        <dbReference type="Pfam" id="PF01266"/>
    </source>
</evidence>
<dbReference type="PANTHER" id="PTHR13847">
    <property type="entry name" value="SARCOSINE DEHYDROGENASE-RELATED"/>
    <property type="match status" value="1"/>
</dbReference>
<dbReference type="Pfam" id="PF01266">
    <property type="entry name" value="DAO"/>
    <property type="match status" value="1"/>
</dbReference>
<accession>A0A2S0MJW4</accession>
<evidence type="ECO:0000256" key="1">
    <source>
        <dbReference type="ARBA" id="ARBA00023002"/>
    </source>
</evidence>
<feature type="region of interest" description="Disordered" evidence="2">
    <location>
        <begin position="1"/>
        <end position="20"/>
    </location>
</feature>
<dbReference type="Gene3D" id="3.50.50.60">
    <property type="entry name" value="FAD/NAD(P)-binding domain"/>
    <property type="match status" value="2"/>
</dbReference>
<organism evidence="4 5">
    <name type="scientific">Ottowia oryzae</name>
    <dbReference type="NCBI Taxonomy" id="2109914"/>
    <lineage>
        <taxon>Bacteria</taxon>
        <taxon>Pseudomonadati</taxon>
        <taxon>Pseudomonadota</taxon>
        <taxon>Betaproteobacteria</taxon>
        <taxon>Burkholderiales</taxon>
        <taxon>Comamonadaceae</taxon>
        <taxon>Ottowia</taxon>
    </lineage>
</organism>
<proteinExistence type="predicted"/>
<dbReference type="InterPro" id="IPR036188">
    <property type="entry name" value="FAD/NAD-bd_sf"/>
</dbReference>
<reference evidence="4 5" key="1">
    <citation type="submission" date="2018-03" db="EMBL/GenBank/DDBJ databases">
        <title>Genome sequencing of Ottowia sp.</title>
        <authorList>
            <person name="Kim S.-J."/>
            <person name="Heo J."/>
            <person name="Kwon S.-W."/>
        </authorList>
    </citation>
    <scope>NUCLEOTIDE SEQUENCE [LARGE SCALE GENOMIC DNA]</scope>
    <source>
        <strain evidence="4 5">KADR8-3</strain>
    </source>
</reference>
<evidence type="ECO:0000313" key="5">
    <source>
        <dbReference type="Proteomes" id="UP000239709"/>
    </source>
</evidence>
<dbReference type="AlphaFoldDB" id="A0A2S0MJW4"/>
<dbReference type="KEGG" id="otk:C6570_11440"/>
<dbReference type="GO" id="GO:0005737">
    <property type="term" value="C:cytoplasm"/>
    <property type="evidence" value="ECO:0007669"/>
    <property type="project" value="TreeGrafter"/>
</dbReference>
<dbReference type="OrthoDB" id="18526at2"/>
<dbReference type="SUPFAM" id="SSF54373">
    <property type="entry name" value="FAD-linked reductases, C-terminal domain"/>
    <property type="match status" value="1"/>
</dbReference>
<dbReference type="GO" id="GO:0016491">
    <property type="term" value="F:oxidoreductase activity"/>
    <property type="evidence" value="ECO:0007669"/>
    <property type="project" value="UniProtKB-KW"/>
</dbReference>
<dbReference type="EMBL" id="CP027666">
    <property type="protein sequence ID" value="AVO36117.1"/>
    <property type="molecule type" value="Genomic_DNA"/>
</dbReference>
<keyword evidence="5" id="KW-1185">Reference proteome</keyword>
<protein>
    <submittedName>
        <fullName evidence="4">Amino acid dehydrogenase</fullName>
    </submittedName>
</protein>
<evidence type="ECO:0000256" key="2">
    <source>
        <dbReference type="SAM" id="MobiDB-lite"/>
    </source>
</evidence>
<dbReference type="InterPro" id="IPR006076">
    <property type="entry name" value="FAD-dep_OxRdtase"/>
</dbReference>
<keyword evidence="1" id="KW-0560">Oxidoreductase</keyword>
<feature type="domain" description="FAD dependent oxidoreductase" evidence="3">
    <location>
        <begin position="24"/>
        <end position="425"/>
    </location>
</feature>
<gene>
    <name evidence="4" type="ORF">C6570_11440</name>
</gene>
<sequence length="448" mass="47177">MNAAAPLSTPTGATPAASPGAPRHVVVAGAGFIGLASAIELRGAGWDVTLVDPGPSGGEQAASYGNAGWLSSHSILPPASPGVWRQVPGWLMDPLGPLALRWSYLPRALPWLWRYLESASTQAKVRRTAHALRSLLQGAALLHQDLAQRAGASHLLAHQGVLHVYRSRADFVADAFAWDVRRQEGITWTEWDADTLRTREPDLAPDYGFAVHVAEAGHCRNPGAYAAALAAHAQAIGVRRITARATGLRASGGRLQAVQTDQGDIAADALVIAAGAYSLPLAQAAGDRVSLDAERGYHVTLAPVDDAAAQPAPRTPMMVMDRKLIVHRMDCGLRVAGQVEIAGNDAPPDWRRAEVLRQHLGALFPAISDEQLNGGRVWMGRRPSTPDGLPCIGLASGCQGVVHAYGHGHVGLGSSARTGRLVAQLLQGATPDIDLAPFSPQRFAARAA</sequence>
<dbReference type="Proteomes" id="UP000239709">
    <property type="component" value="Chromosome"/>
</dbReference>